<evidence type="ECO:0000256" key="1">
    <source>
        <dbReference type="ARBA" id="ARBA00022527"/>
    </source>
</evidence>
<reference evidence="10" key="2">
    <citation type="submission" date="2017-02" db="EMBL/GenBank/DDBJ databases">
        <title>Sunflower complete genome.</title>
        <authorList>
            <person name="Langlade N."/>
            <person name="Munos S."/>
        </authorList>
    </citation>
    <scope>NUCLEOTIDE SEQUENCE [LARGE SCALE GENOMIC DNA]</scope>
    <source>
        <tissue evidence="10">Leaves</tissue>
    </source>
</reference>
<feature type="binding site" evidence="6">
    <location>
        <position position="44"/>
    </location>
    <ligand>
        <name>ATP</name>
        <dbReference type="ChEBI" id="CHEBI:30616"/>
    </ligand>
</feature>
<dbReference type="Gramene" id="mRNA:HanXRQr2_Chr04g0160561">
    <property type="protein sequence ID" value="CDS:HanXRQr2_Chr04g0160561.1"/>
    <property type="gene ID" value="HanXRQr2_Chr04g0160561"/>
</dbReference>
<reference evidence="9" key="3">
    <citation type="submission" date="2020-06" db="EMBL/GenBank/DDBJ databases">
        <title>Helianthus annuus Genome sequencing and assembly Release 2.</title>
        <authorList>
            <person name="Gouzy J."/>
            <person name="Langlade N."/>
            <person name="Munos S."/>
        </authorList>
    </citation>
    <scope>NUCLEOTIDE SEQUENCE</scope>
    <source>
        <tissue evidence="9">Leaves</tissue>
    </source>
</reference>
<dbReference type="PROSITE" id="PS50011">
    <property type="entry name" value="PROTEIN_KINASE_DOM"/>
    <property type="match status" value="1"/>
</dbReference>
<dbReference type="GO" id="GO:0007165">
    <property type="term" value="P:signal transduction"/>
    <property type="evidence" value="ECO:0000318"/>
    <property type="project" value="GO_Central"/>
</dbReference>
<evidence type="ECO:0000256" key="7">
    <source>
        <dbReference type="RuleBase" id="RU000304"/>
    </source>
</evidence>
<dbReference type="OMA" id="THSVEWQ"/>
<evidence type="ECO:0000313" key="10">
    <source>
        <dbReference type="EMBL" id="OTF86849.1"/>
    </source>
</evidence>
<sequence>MRTIGHTGGDTPNWVRRSCIGKGSFGVVHLAVNESDDSFTFAVKSVEQNSTEFVRCLENEIGILKSLSSPYVVQYIGDDTTCESSSVYRNLHMEYLPNGTLADVAKVNRTEEQSEICIGCYNENIRSYTRCLTSALNYIHARNVVHCDVKGANVLIGDTPDTAKLADFGSAIKFGVPFPGTRGTPQWMAPEVIRGEYVGPESDVWSLGCTVIEMLTGKPPWPDRGADTLRQIGYSDDIPEFPTRVPDDLHDFLNKCIKRKPSERWSCDQLLRHPFLLPCSSHSPPQITINDCKLSPRCVFDFPDSNSSNESTVENYQPHINTSTAKRRIGKLASNTRVNWESEGWETVRHVTEELTETTSECWEDAESGASYDYDVESTSCNARGTMVGGVYIESVNRYRCNIFVWLEKMFSIFVLINSNVIRHIQYTQWVNFKSKFLEIFGNI</sequence>
<evidence type="ECO:0000313" key="9">
    <source>
        <dbReference type="EMBL" id="KAF5809714.1"/>
    </source>
</evidence>
<dbReference type="PANTHER" id="PTHR48011:SF7">
    <property type="entry name" value="F10K1.14 PROTEIN"/>
    <property type="match status" value="1"/>
</dbReference>
<dbReference type="STRING" id="4232.A0A251RVF5"/>
<dbReference type="InParanoid" id="A0A251RVF5"/>
<evidence type="ECO:0000256" key="2">
    <source>
        <dbReference type="ARBA" id="ARBA00022679"/>
    </source>
</evidence>
<dbReference type="EC" id="2.7.11.25" evidence="9"/>
<dbReference type="GO" id="GO:0004709">
    <property type="term" value="F:MAP kinase kinase kinase activity"/>
    <property type="evidence" value="ECO:0007669"/>
    <property type="project" value="UniProtKB-EC"/>
</dbReference>
<accession>A0A251RVF5</accession>
<dbReference type="InterPro" id="IPR000719">
    <property type="entry name" value="Prot_kinase_dom"/>
</dbReference>
<keyword evidence="3 6" id="KW-0547">Nucleotide-binding</keyword>
<dbReference type="Proteomes" id="UP000215914">
    <property type="component" value="Chromosome 17"/>
</dbReference>
<protein>
    <submittedName>
        <fullName evidence="9">Mitogen-activated protein kinase kinase kinase STE-STE11 family</fullName>
        <ecNumber evidence="9">2.7.11.25</ecNumber>
    </submittedName>
    <submittedName>
        <fullName evidence="10">Putative serine/threonine/dual specificity protein kinase, catalytic domain-containing protein</fullName>
    </submittedName>
</protein>
<proteinExistence type="inferred from homology"/>
<dbReference type="InterPro" id="IPR017441">
    <property type="entry name" value="Protein_kinase_ATP_BS"/>
</dbReference>
<comment type="similarity">
    <text evidence="7">Belongs to the protein kinase superfamily.</text>
</comment>
<keyword evidence="1 7" id="KW-0723">Serine/threonine-protein kinase</keyword>
<dbReference type="CDD" id="cd06606">
    <property type="entry name" value="STKc_MAPKKK"/>
    <property type="match status" value="1"/>
</dbReference>
<dbReference type="EMBL" id="MNCJ02000319">
    <property type="protein sequence ID" value="KAF5809714.1"/>
    <property type="molecule type" value="Genomic_DNA"/>
</dbReference>
<dbReference type="PRINTS" id="PR00109">
    <property type="entry name" value="TYRKINASE"/>
</dbReference>
<dbReference type="InterPro" id="IPR052751">
    <property type="entry name" value="Plant_MAPKKK"/>
</dbReference>
<dbReference type="AlphaFoldDB" id="A0A251RVF5"/>
<evidence type="ECO:0000313" key="11">
    <source>
        <dbReference type="Proteomes" id="UP000215914"/>
    </source>
</evidence>
<dbReference type="EMBL" id="CM007906">
    <property type="protein sequence ID" value="OTF86849.1"/>
    <property type="molecule type" value="Genomic_DNA"/>
</dbReference>
<dbReference type="PANTHER" id="PTHR48011">
    <property type="entry name" value="CCR4-NOT TRANSCRIPTIONAL COMPLEX SUBUNIT CAF120-RELATED"/>
    <property type="match status" value="1"/>
</dbReference>
<dbReference type="SUPFAM" id="SSF56112">
    <property type="entry name" value="Protein kinase-like (PK-like)"/>
    <property type="match status" value="1"/>
</dbReference>
<dbReference type="SMART" id="SM00220">
    <property type="entry name" value="S_TKc"/>
    <property type="match status" value="1"/>
</dbReference>
<dbReference type="FunCoup" id="A0A251RVF5">
    <property type="interactions" value="583"/>
</dbReference>
<dbReference type="Gene3D" id="1.10.510.10">
    <property type="entry name" value="Transferase(Phosphotransferase) domain 1"/>
    <property type="match status" value="1"/>
</dbReference>
<dbReference type="InterPro" id="IPR001245">
    <property type="entry name" value="Ser-Thr/Tyr_kinase_cat_dom"/>
</dbReference>
<keyword evidence="2 9" id="KW-0808">Transferase</keyword>
<keyword evidence="11" id="KW-1185">Reference proteome</keyword>
<dbReference type="PROSITE" id="PS00107">
    <property type="entry name" value="PROTEIN_KINASE_ATP"/>
    <property type="match status" value="1"/>
</dbReference>
<evidence type="ECO:0000259" key="8">
    <source>
        <dbReference type="PROSITE" id="PS50011"/>
    </source>
</evidence>
<reference evidence="9 11" key="1">
    <citation type="journal article" date="2017" name="Nature">
        <title>The sunflower genome provides insights into oil metabolism, flowering and Asterid evolution.</title>
        <authorList>
            <person name="Badouin H."/>
            <person name="Gouzy J."/>
            <person name="Grassa C.J."/>
            <person name="Murat F."/>
            <person name="Staton S.E."/>
            <person name="Cottret L."/>
            <person name="Lelandais-Briere C."/>
            <person name="Owens G.L."/>
            <person name="Carrere S."/>
            <person name="Mayjonade B."/>
            <person name="Legrand L."/>
            <person name="Gill N."/>
            <person name="Kane N.C."/>
            <person name="Bowers J.E."/>
            <person name="Hubner S."/>
            <person name="Bellec A."/>
            <person name="Berard A."/>
            <person name="Berges H."/>
            <person name="Blanchet N."/>
            <person name="Boniface M.C."/>
            <person name="Brunel D."/>
            <person name="Catrice O."/>
            <person name="Chaidir N."/>
            <person name="Claudel C."/>
            <person name="Donnadieu C."/>
            <person name="Faraut T."/>
            <person name="Fievet G."/>
            <person name="Helmstetter N."/>
            <person name="King M."/>
            <person name="Knapp S.J."/>
            <person name="Lai Z."/>
            <person name="Le Paslier M.C."/>
            <person name="Lippi Y."/>
            <person name="Lorenzon L."/>
            <person name="Mandel J.R."/>
            <person name="Marage G."/>
            <person name="Marchand G."/>
            <person name="Marquand E."/>
            <person name="Bret-Mestries E."/>
            <person name="Morien E."/>
            <person name="Nambeesan S."/>
            <person name="Nguyen T."/>
            <person name="Pegot-Espagnet P."/>
            <person name="Pouilly N."/>
            <person name="Raftis F."/>
            <person name="Sallet E."/>
            <person name="Schiex T."/>
            <person name="Thomas J."/>
            <person name="Vandecasteele C."/>
            <person name="Vares D."/>
            <person name="Vear F."/>
            <person name="Vautrin S."/>
            <person name="Crespi M."/>
            <person name="Mangin B."/>
            <person name="Burke J.M."/>
            <person name="Salse J."/>
            <person name="Munos S."/>
            <person name="Vincourt P."/>
            <person name="Rieseberg L.H."/>
            <person name="Langlade N.B."/>
        </authorList>
    </citation>
    <scope>NUCLEOTIDE SEQUENCE [LARGE SCALE GENOMIC DNA]</scope>
    <source>
        <strain evidence="11">cv. SF193</strain>
        <tissue evidence="9">Leaves</tissue>
    </source>
</reference>
<evidence type="ECO:0000256" key="3">
    <source>
        <dbReference type="ARBA" id="ARBA00022741"/>
    </source>
</evidence>
<keyword evidence="5 6" id="KW-0067">ATP-binding</keyword>
<dbReference type="InterPro" id="IPR008271">
    <property type="entry name" value="Ser/Thr_kinase_AS"/>
</dbReference>
<organism evidence="10 11">
    <name type="scientific">Helianthus annuus</name>
    <name type="common">Common sunflower</name>
    <dbReference type="NCBI Taxonomy" id="4232"/>
    <lineage>
        <taxon>Eukaryota</taxon>
        <taxon>Viridiplantae</taxon>
        <taxon>Streptophyta</taxon>
        <taxon>Embryophyta</taxon>
        <taxon>Tracheophyta</taxon>
        <taxon>Spermatophyta</taxon>
        <taxon>Magnoliopsida</taxon>
        <taxon>eudicotyledons</taxon>
        <taxon>Gunneridae</taxon>
        <taxon>Pentapetalae</taxon>
        <taxon>asterids</taxon>
        <taxon>campanulids</taxon>
        <taxon>Asterales</taxon>
        <taxon>Asteraceae</taxon>
        <taxon>Asteroideae</taxon>
        <taxon>Heliantheae alliance</taxon>
        <taxon>Heliantheae</taxon>
        <taxon>Helianthus</taxon>
    </lineage>
</organism>
<dbReference type="PROSITE" id="PS00108">
    <property type="entry name" value="PROTEIN_KINASE_ST"/>
    <property type="match status" value="1"/>
</dbReference>
<dbReference type="GO" id="GO:0004672">
    <property type="term" value="F:protein kinase activity"/>
    <property type="evidence" value="ECO:0000318"/>
    <property type="project" value="GO_Central"/>
</dbReference>
<dbReference type="InterPro" id="IPR011009">
    <property type="entry name" value="Kinase-like_dom_sf"/>
</dbReference>
<dbReference type="SMR" id="A0A251RVF5"/>
<dbReference type="Pfam" id="PF00069">
    <property type="entry name" value="Pkinase"/>
    <property type="match status" value="1"/>
</dbReference>
<keyword evidence="4 10" id="KW-0418">Kinase</keyword>
<evidence type="ECO:0000256" key="5">
    <source>
        <dbReference type="ARBA" id="ARBA00022840"/>
    </source>
</evidence>
<dbReference type="GO" id="GO:0005524">
    <property type="term" value="F:ATP binding"/>
    <property type="evidence" value="ECO:0007669"/>
    <property type="project" value="UniProtKB-UniRule"/>
</dbReference>
<gene>
    <name evidence="10" type="ORF">HannXRQ_Chr17g0555321</name>
    <name evidence="9" type="ORF">HanXRQr2_Chr04g0160561</name>
</gene>
<feature type="domain" description="Protein kinase" evidence="8">
    <location>
        <begin position="14"/>
        <end position="276"/>
    </location>
</feature>
<name>A0A251RVF5_HELAN</name>
<evidence type="ECO:0000256" key="4">
    <source>
        <dbReference type="ARBA" id="ARBA00022777"/>
    </source>
</evidence>
<dbReference type="OrthoDB" id="275301at2759"/>
<evidence type="ECO:0000256" key="6">
    <source>
        <dbReference type="PROSITE-ProRule" id="PRU10141"/>
    </source>
</evidence>